<evidence type="ECO:0000259" key="7">
    <source>
        <dbReference type="Pfam" id="PF01593"/>
    </source>
</evidence>
<dbReference type="GO" id="GO:0006783">
    <property type="term" value="P:heme biosynthetic process"/>
    <property type="evidence" value="ECO:0007669"/>
    <property type="project" value="UniProtKB-UniRule"/>
</dbReference>
<evidence type="ECO:0000256" key="4">
    <source>
        <dbReference type="ARBA" id="ARBA00023002"/>
    </source>
</evidence>
<gene>
    <name evidence="8" type="primary">hemY_1</name>
    <name evidence="8" type="ORF">HG15A2_16360</name>
</gene>
<comment type="cofactor">
    <cofactor evidence="1 6">
        <name>FAD</name>
        <dbReference type="ChEBI" id="CHEBI:57692"/>
    </cofactor>
</comment>
<keyword evidence="2 6" id="KW-0285">Flavoprotein</keyword>
<reference evidence="8 9" key="1">
    <citation type="submission" date="2019-02" db="EMBL/GenBank/DDBJ databases">
        <title>Deep-cultivation of Planctomycetes and their phenomic and genomic characterization uncovers novel biology.</title>
        <authorList>
            <person name="Wiegand S."/>
            <person name="Jogler M."/>
            <person name="Boedeker C."/>
            <person name="Pinto D."/>
            <person name="Vollmers J."/>
            <person name="Rivas-Marin E."/>
            <person name="Kohn T."/>
            <person name="Peeters S.H."/>
            <person name="Heuer A."/>
            <person name="Rast P."/>
            <person name="Oberbeckmann S."/>
            <person name="Bunk B."/>
            <person name="Jeske O."/>
            <person name="Meyerdierks A."/>
            <person name="Storesund J.E."/>
            <person name="Kallscheuer N."/>
            <person name="Luecker S."/>
            <person name="Lage O.M."/>
            <person name="Pohl T."/>
            <person name="Merkel B.J."/>
            <person name="Hornburger P."/>
            <person name="Mueller R.-W."/>
            <person name="Bruemmer F."/>
            <person name="Labrenz M."/>
            <person name="Spormann A.M."/>
            <person name="Op den Camp H."/>
            <person name="Overmann J."/>
            <person name="Amann R."/>
            <person name="Jetten M.S.M."/>
            <person name="Mascher T."/>
            <person name="Medema M.H."/>
            <person name="Devos D.P."/>
            <person name="Kaster A.-K."/>
            <person name="Ovreas L."/>
            <person name="Rohde M."/>
            <person name="Galperin M.Y."/>
            <person name="Jogler C."/>
        </authorList>
    </citation>
    <scope>NUCLEOTIDE SEQUENCE [LARGE SCALE GENOMIC DNA]</scope>
    <source>
        <strain evidence="8 9">HG15A2</strain>
    </source>
</reference>
<comment type="function">
    <text evidence="6">Involved in coproporphyrin-dependent heme b biosynthesis. Catalyzes the oxidation of coproporphyrinogen III to coproporphyrin III.</text>
</comment>
<dbReference type="InterPro" id="IPR050464">
    <property type="entry name" value="Zeta_carotene_desat/Oxidored"/>
</dbReference>
<comment type="catalytic activity">
    <reaction evidence="6">
        <text>coproporphyrinogen III + 3 O2 = coproporphyrin III + 3 H2O2</text>
        <dbReference type="Rhea" id="RHEA:43436"/>
        <dbReference type="ChEBI" id="CHEBI:15379"/>
        <dbReference type="ChEBI" id="CHEBI:16240"/>
        <dbReference type="ChEBI" id="CHEBI:57309"/>
        <dbReference type="ChEBI" id="CHEBI:131725"/>
        <dbReference type="EC" id="1.3.3.15"/>
    </reaction>
</comment>
<dbReference type="InterPro" id="IPR004572">
    <property type="entry name" value="Protoporphyrinogen_oxidase"/>
</dbReference>
<dbReference type="Gene3D" id="3.90.660.20">
    <property type="entry name" value="Protoporphyrinogen oxidase, mitochondrial, domain 2"/>
    <property type="match status" value="1"/>
</dbReference>
<dbReference type="InterPro" id="IPR036188">
    <property type="entry name" value="FAD/NAD-bd_sf"/>
</dbReference>
<name>A0A517MU23_9BACT</name>
<evidence type="ECO:0000256" key="5">
    <source>
        <dbReference type="ARBA" id="ARBA00023133"/>
    </source>
</evidence>
<proteinExistence type="inferred from homology"/>
<dbReference type="GO" id="GO:0005737">
    <property type="term" value="C:cytoplasm"/>
    <property type="evidence" value="ECO:0007669"/>
    <property type="project" value="UniProtKB-SubCell"/>
</dbReference>
<evidence type="ECO:0000256" key="6">
    <source>
        <dbReference type="RuleBase" id="RU364052"/>
    </source>
</evidence>
<evidence type="ECO:0000256" key="3">
    <source>
        <dbReference type="ARBA" id="ARBA00022827"/>
    </source>
</evidence>
<dbReference type="AlphaFoldDB" id="A0A517MU23"/>
<dbReference type="SUPFAM" id="SSF51905">
    <property type="entry name" value="FAD/NAD(P)-binding domain"/>
    <property type="match status" value="1"/>
</dbReference>
<dbReference type="PANTHER" id="PTHR42923">
    <property type="entry name" value="PROTOPORPHYRINOGEN OXIDASE"/>
    <property type="match status" value="1"/>
</dbReference>
<dbReference type="UniPathway" id="UPA00252"/>
<keyword evidence="5 6" id="KW-0350">Heme biosynthesis</keyword>
<protein>
    <recommendedName>
        <fullName evidence="6">Coproporphyrinogen III oxidase</fullName>
        <ecNumber evidence="6">1.3.3.15</ecNumber>
    </recommendedName>
</protein>
<dbReference type="InterPro" id="IPR002937">
    <property type="entry name" value="Amino_oxidase"/>
</dbReference>
<dbReference type="Proteomes" id="UP000319852">
    <property type="component" value="Chromosome"/>
</dbReference>
<organism evidence="8 9">
    <name type="scientific">Adhaeretor mobilis</name>
    <dbReference type="NCBI Taxonomy" id="1930276"/>
    <lineage>
        <taxon>Bacteria</taxon>
        <taxon>Pseudomonadati</taxon>
        <taxon>Planctomycetota</taxon>
        <taxon>Planctomycetia</taxon>
        <taxon>Pirellulales</taxon>
        <taxon>Lacipirellulaceae</taxon>
        <taxon>Adhaeretor</taxon>
    </lineage>
</organism>
<comment type="subcellular location">
    <subcellularLocation>
        <location evidence="6">Cytoplasm</location>
    </subcellularLocation>
</comment>
<evidence type="ECO:0000313" key="9">
    <source>
        <dbReference type="Proteomes" id="UP000319852"/>
    </source>
</evidence>
<keyword evidence="3 6" id="KW-0274">FAD</keyword>
<dbReference type="Gene3D" id="3.50.50.60">
    <property type="entry name" value="FAD/NAD(P)-binding domain"/>
    <property type="match status" value="1"/>
</dbReference>
<keyword evidence="4 6" id="KW-0560">Oxidoreductase</keyword>
<dbReference type="EC" id="1.3.3.15" evidence="6"/>
<dbReference type="GO" id="GO:0004729">
    <property type="term" value="F:oxygen-dependent protoporphyrinogen oxidase activity"/>
    <property type="evidence" value="ECO:0007669"/>
    <property type="project" value="UniProtKB-UniRule"/>
</dbReference>
<keyword evidence="6" id="KW-0963">Cytoplasm</keyword>
<dbReference type="Pfam" id="PF01593">
    <property type="entry name" value="Amino_oxidase"/>
    <property type="match status" value="1"/>
</dbReference>
<evidence type="ECO:0000313" key="8">
    <source>
        <dbReference type="EMBL" id="QDS98362.1"/>
    </source>
</evidence>
<sequence>MRIAVVGGGISGLVAALEVQQQLPEAELHLYEASPRLGGALNTLHAGDFLIEQGADSFITKTPAALDLCRELGLEDRLIPTNEQHRRALIVHRGQLVPVPAGFVLMRANNLESIKQTPILSDQGRQRLLEEELVPRHPDADDPDHDESVASFARRRLGQEAYERLVQPLMAGIYVADAQKLSLRATMPDFLEAERVHGSLAASVKVEAAANSDEKQASGARYRAFLTLPGGMSELIDALQAALPADGIHLGSGVIGIEQSDQGRWKLIVDRAEDTANFDGIVLTTPAQVSAELLRPTDAKLGESLAEIESASSVVISCAYPLERIKRELDGFGFVVPQIEGRQILAGSFSSVKFPGRAPEDAALIRVFLGGALQSELVELDDAKLTKIVQDELAELLGVEGEPLYVDLARWNAAMPQYHVGHLDRVARIEELTDQHAGLALAGNAYRGVGIPHCIESGRSAARRVVASLV</sequence>
<evidence type="ECO:0000256" key="2">
    <source>
        <dbReference type="ARBA" id="ARBA00022630"/>
    </source>
</evidence>
<comment type="pathway">
    <text evidence="6">Porphyrin-containing compound metabolism; protoheme biosynthesis.</text>
</comment>
<feature type="domain" description="Amine oxidase" evidence="7">
    <location>
        <begin position="10"/>
        <end position="465"/>
    </location>
</feature>
<dbReference type="NCBIfam" id="TIGR00562">
    <property type="entry name" value="proto_IX_ox"/>
    <property type="match status" value="1"/>
</dbReference>
<accession>A0A517MU23</accession>
<dbReference type="KEGG" id="amob:HG15A2_16360"/>
<dbReference type="PANTHER" id="PTHR42923:SF3">
    <property type="entry name" value="PROTOPORPHYRINOGEN OXIDASE"/>
    <property type="match status" value="1"/>
</dbReference>
<dbReference type="SUPFAM" id="SSF54373">
    <property type="entry name" value="FAD-linked reductases, C-terminal domain"/>
    <property type="match status" value="1"/>
</dbReference>
<keyword evidence="9" id="KW-1185">Reference proteome</keyword>
<dbReference type="EMBL" id="CP036263">
    <property type="protein sequence ID" value="QDS98362.1"/>
    <property type="molecule type" value="Genomic_DNA"/>
</dbReference>
<comment type="similarity">
    <text evidence="6">Belongs to the protoporphyrinogen/coproporphyrinogen oxidase family. Coproporphyrinogen III oxidase subfamily.</text>
</comment>
<evidence type="ECO:0000256" key="1">
    <source>
        <dbReference type="ARBA" id="ARBA00001974"/>
    </source>
</evidence>
<dbReference type="Gene3D" id="1.10.3110.10">
    <property type="entry name" value="protoporphyrinogen ix oxidase, domain 3"/>
    <property type="match status" value="1"/>
</dbReference>